<name>A0AC61DC36_9FIRM</name>
<protein>
    <submittedName>
        <fullName evidence="1">Iron ABC transporter</fullName>
    </submittedName>
</protein>
<sequence length="342" mass="37341">MWQLNKKATIRNIRLLYFLLTIGIILFACISVTIGVADITLGETFAIIRSKLMNSPLTSQISQGQQMIIWNLRIPRILMALLTGINLAVTGAVYQAIFRNDMADPYMLGVSSGASLGAAIGFCMGGFSPIYAFTGALIANGLVVLLSGLSGKISPIRLLLAGLAINYFFSAFLSFIRIQTEDKNLAVFIWGMGTLNAASYERVGILLLVTVPILLLFFVYRKELNMLLMGEEAAKAMGVDVTQVRKKLLILSSMLIATNVAFTGTIGFVGLIIPHVARLLFGSNYKRTLPLCGFFGMYFVLFCDNLARAVSKGGELPLGIVTALLGAPYFMYLIYRERKKVG</sequence>
<reference evidence="1" key="1">
    <citation type="submission" date="2017-10" db="EMBL/GenBank/DDBJ databases">
        <title>Genome sequence of cellulolytic Lachnospiraceae bacterium XHS1971 isolated from hotspring sediment.</title>
        <authorList>
            <person name="Vasudevan G."/>
            <person name="Joshi A.J."/>
            <person name="Hivarkar S."/>
            <person name="Lanjekar V.B."/>
            <person name="Dhakephalkar P.K."/>
            <person name="Dagar S."/>
        </authorList>
    </citation>
    <scope>NUCLEOTIDE SEQUENCE</scope>
    <source>
        <strain evidence="1">XHS1971</strain>
    </source>
</reference>
<accession>A0AC61DC36</accession>
<keyword evidence="2" id="KW-1185">Reference proteome</keyword>
<evidence type="ECO:0000313" key="1">
    <source>
        <dbReference type="EMBL" id="PHV70844.1"/>
    </source>
</evidence>
<comment type="caution">
    <text evidence="1">The sequence shown here is derived from an EMBL/GenBank/DDBJ whole genome shotgun (WGS) entry which is preliminary data.</text>
</comment>
<evidence type="ECO:0000313" key="2">
    <source>
        <dbReference type="Proteomes" id="UP000224460"/>
    </source>
</evidence>
<dbReference type="Proteomes" id="UP000224460">
    <property type="component" value="Unassembled WGS sequence"/>
</dbReference>
<organism evidence="1 2">
    <name type="scientific">Sporanaerobium hydrogeniformans</name>
    <dbReference type="NCBI Taxonomy" id="3072179"/>
    <lineage>
        <taxon>Bacteria</taxon>
        <taxon>Bacillati</taxon>
        <taxon>Bacillota</taxon>
        <taxon>Clostridia</taxon>
        <taxon>Lachnospirales</taxon>
        <taxon>Lachnospiraceae</taxon>
        <taxon>Sporanaerobium</taxon>
    </lineage>
</organism>
<proteinExistence type="predicted"/>
<dbReference type="EMBL" id="PEDL01000007">
    <property type="protein sequence ID" value="PHV70844.1"/>
    <property type="molecule type" value="Genomic_DNA"/>
</dbReference>
<gene>
    <name evidence="1" type="ORF">CS063_08760</name>
</gene>